<keyword evidence="1" id="KW-0479">Metal-binding</keyword>
<evidence type="ECO:0000256" key="1">
    <source>
        <dbReference type="ARBA" id="ARBA00022723"/>
    </source>
</evidence>
<sequence>MKQGRIVLNQQARQVTPLADGKLLLDNGNPLADSPQWLAPVTGTVYGVALNHRSLLEQLEAEFQQPPYQKAPATPVLFIKPRNTHAGHGSTIALPTQAGKVFAGGALGVVIGKTASKLTEQQALDVVAGYTIVNEISLEESSFYRPAVKAKCRDGFCPMGPWLVDAAALDPLNVEIRSYLNGELAETNHSRDWLRSVPQLIAALSQFMTLQPGDLIIPATPLRQLEIRPGDTVAVEIAGIGRLENRLIAEESAQ</sequence>
<organism evidence="3 4">
    <name type="scientific">Aquitalea magnusonii</name>
    <dbReference type="NCBI Taxonomy" id="332411"/>
    <lineage>
        <taxon>Bacteria</taxon>
        <taxon>Pseudomonadati</taxon>
        <taxon>Pseudomonadota</taxon>
        <taxon>Betaproteobacteria</taxon>
        <taxon>Neisseriales</taxon>
        <taxon>Chromobacteriaceae</taxon>
        <taxon>Aquitalea</taxon>
    </lineage>
</organism>
<proteinExistence type="predicted"/>
<dbReference type="InterPro" id="IPR011234">
    <property type="entry name" value="Fumarylacetoacetase-like_C"/>
</dbReference>
<dbReference type="GO" id="GO:0008704">
    <property type="term" value="F:5-carboxymethyl-2-hydroxymuconate delta-isomerase activity"/>
    <property type="evidence" value="ECO:0007669"/>
    <property type="project" value="InterPro"/>
</dbReference>
<evidence type="ECO:0000313" key="4">
    <source>
        <dbReference type="Proteomes" id="UP000248395"/>
    </source>
</evidence>
<name>A0A318JJB9_9NEIS</name>
<accession>A0A318JJB9</accession>
<dbReference type="GO" id="GO:0018800">
    <property type="term" value="F:5-oxopent-3-ene-1,2,5-tricarboxylate decarboxylase activity"/>
    <property type="evidence" value="ECO:0007669"/>
    <property type="project" value="InterPro"/>
</dbReference>
<dbReference type="InterPro" id="IPR036663">
    <property type="entry name" value="Fumarylacetoacetase_C_sf"/>
</dbReference>
<gene>
    <name evidence="3" type="ORF">DFR38_105229</name>
</gene>
<feature type="domain" description="Fumarylacetoacetase-like C-terminal" evidence="2">
    <location>
        <begin position="44"/>
        <end position="247"/>
    </location>
</feature>
<dbReference type="GO" id="GO:0046872">
    <property type="term" value="F:metal ion binding"/>
    <property type="evidence" value="ECO:0007669"/>
    <property type="project" value="UniProtKB-KW"/>
</dbReference>
<protein>
    <submittedName>
        <fullName evidence="3">5-carboxy-2-oxohept-3-enedioate decarboxylase HpaG1 subunit</fullName>
    </submittedName>
</protein>
<dbReference type="SUPFAM" id="SSF56529">
    <property type="entry name" value="FAH"/>
    <property type="match status" value="1"/>
</dbReference>
<dbReference type="InterPro" id="IPR012686">
    <property type="entry name" value="HPA_isomer/decarb_N"/>
</dbReference>
<dbReference type="Gene3D" id="3.90.850.10">
    <property type="entry name" value="Fumarylacetoacetase-like, C-terminal domain"/>
    <property type="match status" value="1"/>
</dbReference>
<dbReference type="Proteomes" id="UP000248395">
    <property type="component" value="Unassembled WGS sequence"/>
</dbReference>
<dbReference type="PANTHER" id="PTHR11820">
    <property type="entry name" value="ACYLPYRUVASE"/>
    <property type="match status" value="1"/>
</dbReference>
<dbReference type="PANTHER" id="PTHR11820:SF114">
    <property type="entry name" value="4-HYDROXYPHENYLACETATE CATABOLISM PROTEIN"/>
    <property type="match status" value="1"/>
</dbReference>
<dbReference type="Pfam" id="PF01557">
    <property type="entry name" value="FAA_hydrolase"/>
    <property type="match status" value="1"/>
</dbReference>
<comment type="caution">
    <text evidence="3">The sequence shown here is derived from an EMBL/GenBank/DDBJ whole genome shotgun (WGS) entry which is preliminary data.</text>
</comment>
<evidence type="ECO:0000313" key="3">
    <source>
        <dbReference type="EMBL" id="PXX49186.1"/>
    </source>
</evidence>
<evidence type="ECO:0000259" key="2">
    <source>
        <dbReference type="Pfam" id="PF01557"/>
    </source>
</evidence>
<dbReference type="EMBL" id="QJKC01000005">
    <property type="protein sequence ID" value="PXX49186.1"/>
    <property type="molecule type" value="Genomic_DNA"/>
</dbReference>
<reference evidence="3 4" key="1">
    <citation type="submission" date="2018-05" db="EMBL/GenBank/DDBJ databases">
        <title>Genomic Encyclopedia of Type Strains, Phase IV (KMG-IV): sequencing the most valuable type-strain genomes for metagenomic binning, comparative biology and taxonomic classification.</title>
        <authorList>
            <person name="Goeker M."/>
        </authorList>
    </citation>
    <scope>NUCLEOTIDE SEQUENCE [LARGE SCALE GENOMIC DNA]</scope>
    <source>
        <strain evidence="3 4">DSM 25134</strain>
    </source>
</reference>
<dbReference type="NCBIfam" id="TIGR02305">
    <property type="entry name" value="HpaG-N-term"/>
    <property type="match status" value="1"/>
</dbReference>
<dbReference type="RefSeq" id="WP_082693304.1">
    <property type="nucleotide sequence ID" value="NZ_LNQU01000013.1"/>
</dbReference>
<dbReference type="OrthoDB" id="8582489at2"/>
<keyword evidence="4" id="KW-1185">Reference proteome</keyword>
<dbReference type="AlphaFoldDB" id="A0A318JJB9"/>